<dbReference type="PANTHER" id="PTHR23011">
    <property type="entry name" value="CYCLIC NUCLEOTIDE-BINDING DOMAIN CONTAINING PROTEIN"/>
    <property type="match status" value="1"/>
</dbReference>
<dbReference type="InterPro" id="IPR018490">
    <property type="entry name" value="cNMP-bd_dom_sf"/>
</dbReference>
<dbReference type="CDD" id="cd00038">
    <property type="entry name" value="CAP_ED"/>
    <property type="match status" value="1"/>
</dbReference>
<dbReference type="Gene3D" id="2.60.120.10">
    <property type="entry name" value="Jelly Rolls"/>
    <property type="match status" value="2"/>
</dbReference>
<dbReference type="InterPro" id="IPR018488">
    <property type="entry name" value="cNMP-bd_CS"/>
</dbReference>
<dbReference type="InterPro" id="IPR000595">
    <property type="entry name" value="cNMP-bd_dom"/>
</dbReference>
<evidence type="ECO:0000313" key="2">
    <source>
        <dbReference type="EMBL" id="KAF6032106.1"/>
    </source>
</evidence>
<comment type="caution">
    <text evidence="2">The sequence shown here is derived from an EMBL/GenBank/DDBJ whole genome shotgun (WGS) entry which is preliminary data.</text>
</comment>
<sequence>MATILEEIENMVSKPPNQRTEEELNRLLPWFRKKSEVFNSLKPDAVADIVRNCKLIRRAKDNVIIKQGEKGNCFFIILSGKVSVHISAKDDDDVDEEHRNEAELTHALGLPYKKQPNDRINTVFLNKTTGGTSSPKNMNDEKAYKNLEMGSEFIVEAFQRPNTQVMDRAKYGQYVATIADGKSFGELALLKRDCIRNATIITDTNTRMLVVNRQLYNRCIKESQEKEFQAKQLFVHTSEYFEGWSLKSKRHCYQGQPLDCIYFLQSGQCRVIINPSLHYKQYPSYRRWTNLVLSHSAQPINEEYVPPQVVRRGRKNGYALQGFDICLIGSLNMIGDIELANGLPTYMQTVICEQQTEAFAIDLRNYDRLVTRRHAFTGRLIAQNALLKLSNRAVRFTHIPLLSAIVKKCNSQPQDYRHKQLYATYQRIDTARFHQREERIKNKLEAKILAFHEDVEKEKAKNLIKS</sequence>
<dbReference type="AlphaFoldDB" id="A0A7J7K3G1"/>
<dbReference type="PROSITE" id="PS50042">
    <property type="entry name" value="CNMP_BINDING_3"/>
    <property type="match status" value="1"/>
</dbReference>
<dbReference type="OrthoDB" id="2021138at2759"/>
<dbReference type="PROSITE" id="PS00888">
    <property type="entry name" value="CNMP_BINDING_1"/>
    <property type="match status" value="1"/>
</dbReference>
<dbReference type="SUPFAM" id="SSF51206">
    <property type="entry name" value="cAMP-binding domain-like"/>
    <property type="match status" value="2"/>
</dbReference>
<evidence type="ECO:0000259" key="1">
    <source>
        <dbReference type="PROSITE" id="PS50042"/>
    </source>
</evidence>
<dbReference type="Proteomes" id="UP000593567">
    <property type="component" value="Unassembled WGS sequence"/>
</dbReference>
<dbReference type="PANTHER" id="PTHR23011:SF28">
    <property type="entry name" value="CYCLIC NUCLEOTIDE-BINDING DOMAIN CONTAINING PROTEIN"/>
    <property type="match status" value="1"/>
</dbReference>
<accession>A0A7J7K3G1</accession>
<gene>
    <name evidence="2" type="ORF">EB796_009606</name>
</gene>
<proteinExistence type="predicted"/>
<dbReference type="EMBL" id="VXIV02001535">
    <property type="protein sequence ID" value="KAF6032106.1"/>
    <property type="molecule type" value="Genomic_DNA"/>
</dbReference>
<feature type="domain" description="Cyclic nucleotide-binding" evidence="1">
    <location>
        <begin position="37"/>
        <end position="237"/>
    </location>
</feature>
<name>A0A7J7K3G1_BUGNE</name>
<dbReference type="InterPro" id="IPR014710">
    <property type="entry name" value="RmlC-like_jellyroll"/>
</dbReference>
<protein>
    <recommendedName>
        <fullName evidence="1">Cyclic nucleotide-binding domain-containing protein</fullName>
    </recommendedName>
</protein>
<organism evidence="2 3">
    <name type="scientific">Bugula neritina</name>
    <name type="common">Brown bryozoan</name>
    <name type="synonym">Sertularia neritina</name>
    <dbReference type="NCBI Taxonomy" id="10212"/>
    <lineage>
        <taxon>Eukaryota</taxon>
        <taxon>Metazoa</taxon>
        <taxon>Spiralia</taxon>
        <taxon>Lophotrochozoa</taxon>
        <taxon>Bryozoa</taxon>
        <taxon>Gymnolaemata</taxon>
        <taxon>Cheilostomatida</taxon>
        <taxon>Flustrina</taxon>
        <taxon>Buguloidea</taxon>
        <taxon>Bugulidae</taxon>
        <taxon>Bugula</taxon>
    </lineage>
</organism>
<reference evidence="2" key="1">
    <citation type="submission" date="2020-06" db="EMBL/GenBank/DDBJ databases">
        <title>Draft genome of Bugula neritina, a colonial animal packing powerful symbionts and potential medicines.</title>
        <authorList>
            <person name="Rayko M."/>
        </authorList>
    </citation>
    <scope>NUCLEOTIDE SEQUENCE [LARGE SCALE GENOMIC DNA]</scope>
    <source>
        <strain evidence="2">Kwan_BN1</strain>
    </source>
</reference>
<evidence type="ECO:0000313" key="3">
    <source>
        <dbReference type="Proteomes" id="UP000593567"/>
    </source>
</evidence>
<keyword evidence="3" id="KW-1185">Reference proteome</keyword>